<accession>A0ABR2BU51</accession>
<evidence type="ECO:0000313" key="2">
    <source>
        <dbReference type="EMBL" id="KAK8510552.1"/>
    </source>
</evidence>
<organism evidence="2 3">
    <name type="scientific">Hibiscus sabdariffa</name>
    <name type="common">roselle</name>
    <dbReference type="NCBI Taxonomy" id="183260"/>
    <lineage>
        <taxon>Eukaryota</taxon>
        <taxon>Viridiplantae</taxon>
        <taxon>Streptophyta</taxon>
        <taxon>Embryophyta</taxon>
        <taxon>Tracheophyta</taxon>
        <taxon>Spermatophyta</taxon>
        <taxon>Magnoliopsida</taxon>
        <taxon>eudicotyledons</taxon>
        <taxon>Gunneridae</taxon>
        <taxon>Pentapetalae</taxon>
        <taxon>rosids</taxon>
        <taxon>malvids</taxon>
        <taxon>Malvales</taxon>
        <taxon>Malvaceae</taxon>
        <taxon>Malvoideae</taxon>
        <taxon>Hibiscus</taxon>
    </lineage>
</organism>
<gene>
    <name evidence="2" type="ORF">V6N12_055481</name>
</gene>
<reference evidence="2 3" key="1">
    <citation type="journal article" date="2024" name="G3 (Bethesda)">
        <title>Genome assembly of Hibiscus sabdariffa L. provides insights into metabolisms of medicinal natural products.</title>
        <authorList>
            <person name="Kim T."/>
        </authorList>
    </citation>
    <scope>NUCLEOTIDE SEQUENCE [LARGE SCALE GENOMIC DNA]</scope>
    <source>
        <strain evidence="2">TK-2024</strain>
        <tissue evidence="2">Old leaves</tissue>
    </source>
</reference>
<keyword evidence="3" id="KW-1185">Reference proteome</keyword>
<feature type="compositionally biased region" description="Basic residues" evidence="1">
    <location>
        <begin position="48"/>
        <end position="58"/>
    </location>
</feature>
<sequence length="219" mass="24373">MPEFCYSCERIGHAAKEYLFDKILFKRAGEYEPWLRANPRWKKEGKNHPKPQQQHRKSAALDVTDESAKKQQALQPDVGWKATDTSNMEGKVADTSNMETRKANSSKLSIHSAPKIINDLPTDLDSFENDHHMSFPVMLGTNENVLKSDTTIESNKVLGTVKSANHDTWDFGPAAYHFPSSSGEHATQVNQQGFSSSGNLGANKRVLCSKCGSYGMPTR</sequence>
<proteinExistence type="predicted"/>
<dbReference type="EMBL" id="JBBPBM010000084">
    <property type="protein sequence ID" value="KAK8510552.1"/>
    <property type="molecule type" value="Genomic_DNA"/>
</dbReference>
<feature type="region of interest" description="Disordered" evidence="1">
    <location>
        <begin position="40"/>
        <end position="76"/>
    </location>
</feature>
<evidence type="ECO:0000313" key="3">
    <source>
        <dbReference type="Proteomes" id="UP001472677"/>
    </source>
</evidence>
<name>A0ABR2BU51_9ROSI</name>
<dbReference type="Proteomes" id="UP001472677">
    <property type="component" value="Unassembled WGS sequence"/>
</dbReference>
<evidence type="ECO:0000256" key="1">
    <source>
        <dbReference type="SAM" id="MobiDB-lite"/>
    </source>
</evidence>
<comment type="caution">
    <text evidence="2">The sequence shown here is derived from an EMBL/GenBank/DDBJ whole genome shotgun (WGS) entry which is preliminary data.</text>
</comment>
<protein>
    <recommendedName>
        <fullName evidence="4">CCHC-type domain-containing protein</fullName>
    </recommendedName>
</protein>
<evidence type="ECO:0008006" key="4">
    <source>
        <dbReference type="Google" id="ProtNLM"/>
    </source>
</evidence>